<dbReference type="EMBL" id="JANAKD010000136">
    <property type="protein sequence ID" value="KAJ3497127.1"/>
    <property type="molecule type" value="Genomic_DNA"/>
</dbReference>
<gene>
    <name evidence="1" type="ORF">NLG97_g2144</name>
</gene>
<name>A0ACC1R4F7_9HYPO</name>
<accession>A0ACC1R4F7</accession>
<organism evidence="1 2">
    <name type="scientific">Lecanicillium saksenae</name>
    <dbReference type="NCBI Taxonomy" id="468837"/>
    <lineage>
        <taxon>Eukaryota</taxon>
        <taxon>Fungi</taxon>
        <taxon>Dikarya</taxon>
        <taxon>Ascomycota</taxon>
        <taxon>Pezizomycotina</taxon>
        <taxon>Sordariomycetes</taxon>
        <taxon>Hypocreomycetidae</taxon>
        <taxon>Hypocreales</taxon>
        <taxon>Cordycipitaceae</taxon>
        <taxon>Lecanicillium</taxon>
    </lineage>
</organism>
<proteinExistence type="predicted"/>
<sequence>MYRELSIENKYSERVNSWTHHLHQAAAAVTSVTVMMDSASVACAENISLFRLLTEVPEPPSVNTSLPQFHDSSNYTLPLLKERALVGVLGFLSSVINDGNCITAVCIHERRDSDTLEAHIAINKERRKDNNALLYTICTGFNTIFARLSRPGDSSCERDVFNQIVAMCKSKILCRFRYEKKKASRLPKASSRAPKNLSSDPKNPLDRVVDRVREALQQLRDGVQVPKMKRYTRYAADMEAQIEKFLENLSRVRQIISNWLQHRVDSALCALIDGLCEFEATERWKEVVNLIPDELMEGSMRKSFINMVRKGARYRHAARILYRTAKKFPIAQRMRAIPVQLPESAFQRCQAPPSAASLDKTWKRVVVRKKHTVHRICQILKTSVPAANQNFDGQRRRTLAEGKFHAEVQLLHQILANPTPSPPRIVCASKDACFLCHLLIQAHAKIYTPRCHGKLYPGWRLPPGPEFRAVQISLNHILEQRIRDFVASLVQSGQGKSHQDGCESSCSTAILSDTTAAPTVADATDSEKGAAAGSESTSQEKTPTVSERSSSSSATIMSASQYDARHPYYRDSFTKAESSIRQSYALAQGEVVASSLPINKVSKIYTAEPLQVQLEYTKAERSILNERPPQLRYRIQQLTARETQTIRESSYVPIIDVALIGSTEERTFKLHEMADIYLRAGDCIFRLILEPANQS</sequence>
<comment type="caution">
    <text evidence="1">The sequence shown here is derived from an EMBL/GenBank/DDBJ whole genome shotgun (WGS) entry which is preliminary data.</text>
</comment>
<evidence type="ECO:0000313" key="1">
    <source>
        <dbReference type="EMBL" id="KAJ3497127.1"/>
    </source>
</evidence>
<dbReference type="Proteomes" id="UP001148737">
    <property type="component" value="Unassembled WGS sequence"/>
</dbReference>
<protein>
    <submittedName>
        <fullName evidence="1">Uncharacterized protein</fullName>
    </submittedName>
</protein>
<evidence type="ECO:0000313" key="2">
    <source>
        <dbReference type="Proteomes" id="UP001148737"/>
    </source>
</evidence>
<reference evidence="1" key="1">
    <citation type="submission" date="2022-07" db="EMBL/GenBank/DDBJ databases">
        <title>Genome Sequence of Lecanicillium saksenae.</title>
        <authorList>
            <person name="Buettner E."/>
        </authorList>
    </citation>
    <scope>NUCLEOTIDE SEQUENCE</scope>
    <source>
        <strain evidence="1">VT-O1</strain>
    </source>
</reference>
<keyword evidence="2" id="KW-1185">Reference proteome</keyword>